<feature type="region of interest" description="Disordered" evidence="1">
    <location>
        <begin position="873"/>
        <end position="895"/>
    </location>
</feature>
<evidence type="ECO:0000313" key="2">
    <source>
        <dbReference type="EMBL" id="KAF6828323.1"/>
    </source>
</evidence>
<evidence type="ECO:0000313" key="3">
    <source>
        <dbReference type="Proteomes" id="UP000654918"/>
    </source>
</evidence>
<proteinExistence type="predicted"/>
<reference evidence="2" key="1">
    <citation type="journal article" date="2020" name="Phytopathology">
        <title>Genome Sequence Resources of Colletotrichum truncatum, C. plurivorum, C. musicola, and C. sojae: Four Species Pathogenic to Soybean (Glycine max).</title>
        <authorList>
            <person name="Rogerio F."/>
            <person name="Boufleur T.R."/>
            <person name="Ciampi-Guillardi M."/>
            <person name="Sukno S.A."/>
            <person name="Thon M.R."/>
            <person name="Massola Junior N.S."/>
            <person name="Baroncelli R."/>
        </authorList>
    </citation>
    <scope>NUCLEOTIDE SEQUENCE</scope>
    <source>
        <strain evidence="2">LFN00145</strain>
    </source>
</reference>
<accession>A0A8H6KCB7</accession>
<dbReference type="EMBL" id="WIGO01000124">
    <property type="protein sequence ID" value="KAF6828323.1"/>
    <property type="molecule type" value="Genomic_DNA"/>
</dbReference>
<evidence type="ECO:0000256" key="1">
    <source>
        <dbReference type="SAM" id="MobiDB-lite"/>
    </source>
</evidence>
<protein>
    <submittedName>
        <fullName evidence="2">Uncharacterized protein</fullName>
    </submittedName>
</protein>
<name>A0A8H6KCB7_9PEZI</name>
<dbReference type="Proteomes" id="UP000654918">
    <property type="component" value="Unassembled WGS sequence"/>
</dbReference>
<dbReference type="InterPro" id="IPR011990">
    <property type="entry name" value="TPR-like_helical_dom_sf"/>
</dbReference>
<keyword evidence="3" id="KW-1185">Reference proteome</keyword>
<sequence length="895" mass="100388">MSSISSQSRLFLLQAFEPTDKDTRGIYDITRSIAGSYRGKTRTTCVFYTSTDIFRSANSPTAVIEELQNVFRKNVTKTPTQYFIGADEYTSWMVKEIYLRGLLKDLRKGMTLAGFFYTEWSKDLHDNPSEKPATIEAQLPGLGAAFLMEVFLKFDKACIQGARQLGLLQCIPVGDHPHMKKDNVKNIRNDLERALNRWIPLAFAHTSVATASPLGSFWADLSSATALLYLGHLGESRYKFNLIRYEVQEAIKHAEADLESLLEVEEDATFPFASPPFYLGSYDEILDIIVKKPPQSKSGSWKRHCPKSTLRSIGVDRLKALSIAFLGFLDNMGDDPETRILAAQEKLDRLRKRAILDNSPQSATPGLAKDKPKPVHDGLTREFTETEISLWIAQATISMLRGDYHRSFSLFDSTLPKAIQLLGETNPLTLQAALYTCRLQLVKSQVTKASALANGVIGIVSKQFGPKSLLMMEAAYVIVSVHQAEGRLVHALDASLQLCAAIDSGRELEPAHLISLRCRLQLGKLQILCGRFRDAENTLEVAFKISESTWQSTHPTTLRLQSELALSQYHLGKIYLASQNISSALRKQLQACSNILRDQLWQEDDGPTESLKHGMLSKIRKAFHSMNGGAQSRTLHPDILDTLLIFGKIEATSKYSDQVLVAKVFHLVWEMGRRMLGISNELKNCLVETYGYYFDFVIDQGVVFDLNSANYKSNANRDKLDDDETCETKRGKLRPGLGDEAKSAALPFLGMHHPTILRARQEMIAAEMLEQGGPGSLMTLMMLQFASKDSFEDIVDTGEELLHRLGKEEVRGQRLFSCLKFEECLAHLLITRVEEFDQEKHATEEDDLTLKETLTEWAAQCQEALFTVGIKGERPGERDFDEFGSMDRRSPAQGL</sequence>
<feature type="compositionally biased region" description="Basic and acidic residues" evidence="1">
    <location>
        <begin position="885"/>
        <end position="895"/>
    </location>
</feature>
<comment type="caution">
    <text evidence="2">The sequence shown here is derived from an EMBL/GenBank/DDBJ whole genome shotgun (WGS) entry which is preliminary data.</text>
</comment>
<dbReference type="AlphaFoldDB" id="A0A8H6KCB7"/>
<dbReference type="Gene3D" id="1.25.40.10">
    <property type="entry name" value="Tetratricopeptide repeat domain"/>
    <property type="match status" value="1"/>
</dbReference>
<organism evidence="2 3">
    <name type="scientific">Colletotrichum plurivorum</name>
    <dbReference type="NCBI Taxonomy" id="2175906"/>
    <lineage>
        <taxon>Eukaryota</taxon>
        <taxon>Fungi</taxon>
        <taxon>Dikarya</taxon>
        <taxon>Ascomycota</taxon>
        <taxon>Pezizomycotina</taxon>
        <taxon>Sordariomycetes</taxon>
        <taxon>Hypocreomycetidae</taxon>
        <taxon>Glomerellales</taxon>
        <taxon>Glomerellaceae</taxon>
        <taxon>Colletotrichum</taxon>
        <taxon>Colletotrichum orchidearum species complex</taxon>
    </lineage>
</organism>
<gene>
    <name evidence="2" type="ORF">CPLU01_08598</name>
</gene>